<gene>
    <name evidence="1" type="ORF">C7B64_11995</name>
</gene>
<dbReference type="GO" id="GO:0006261">
    <property type="term" value="P:DNA-templated DNA replication"/>
    <property type="evidence" value="ECO:0007669"/>
    <property type="project" value="TreeGrafter"/>
</dbReference>
<organism evidence="1 2">
    <name type="scientific">Merismopedia glauca CCAP 1448/3</name>
    <dbReference type="NCBI Taxonomy" id="1296344"/>
    <lineage>
        <taxon>Bacteria</taxon>
        <taxon>Bacillati</taxon>
        <taxon>Cyanobacteriota</taxon>
        <taxon>Cyanophyceae</taxon>
        <taxon>Synechococcales</taxon>
        <taxon>Merismopediaceae</taxon>
        <taxon>Merismopedia</taxon>
    </lineage>
</organism>
<dbReference type="InterPro" id="IPR050238">
    <property type="entry name" value="DNA_Rep/Repair_Clamp_Loader"/>
</dbReference>
<keyword evidence="1" id="KW-0808">Transferase</keyword>
<dbReference type="NCBIfam" id="NF005638">
    <property type="entry name" value="PRK07399.1"/>
    <property type="match status" value="1"/>
</dbReference>
<reference evidence="1 2" key="2">
    <citation type="submission" date="2018-03" db="EMBL/GenBank/DDBJ databases">
        <title>The ancient ancestry and fast evolution of plastids.</title>
        <authorList>
            <person name="Moore K.R."/>
            <person name="Magnabosco C."/>
            <person name="Momper L."/>
            <person name="Gold D.A."/>
            <person name="Bosak T."/>
            <person name="Fournier G.P."/>
        </authorList>
    </citation>
    <scope>NUCLEOTIDE SEQUENCE [LARGE SCALE GENOMIC DNA]</scope>
    <source>
        <strain evidence="1 2">CCAP 1448/3</strain>
    </source>
</reference>
<comment type="caution">
    <text evidence="1">The sequence shown here is derived from an EMBL/GenBank/DDBJ whole genome shotgun (WGS) entry which is preliminary data.</text>
</comment>
<reference evidence="1 2" key="1">
    <citation type="submission" date="2018-02" db="EMBL/GenBank/DDBJ databases">
        <authorList>
            <person name="Cohen D.B."/>
            <person name="Kent A.D."/>
        </authorList>
    </citation>
    <scope>NUCLEOTIDE SEQUENCE [LARGE SCALE GENOMIC DNA]</scope>
    <source>
        <strain evidence="1 2">CCAP 1448/3</strain>
    </source>
</reference>
<accession>A0A2T1C350</accession>
<dbReference type="Pfam" id="PF13177">
    <property type="entry name" value="DNA_pol3_delta2"/>
    <property type="match status" value="1"/>
</dbReference>
<proteinExistence type="predicted"/>
<keyword evidence="1" id="KW-0548">Nucleotidyltransferase</keyword>
<dbReference type="EC" id="2.7.7.7" evidence="1"/>
<evidence type="ECO:0000313" key="2">
    <source>
        <dbReference type="Proteomes" id="UP000238762"/>
    </source>
</evidence>
<dbReference type="RefSeq" id="WP_106288891.1">
    <property type="nucleotide sequence ID" value="NZ_CAWNTC010000045.1"/>
</dbReference>
<dbReference type="EMBL" id="PVWJ01000052">
    <property type="protein sequence ID" value="PSB02691.1"/>
    <property type="molecule type" value="Genomic_DNA"/>
</dbReference>
<dbReference type="PANTHER" id="PTHR11669">
    <property type="entry name" value="REPLICATION FACTOR C / DNA POLYMERASE III GAMMA-TAU SUBUNIT"/>
    <property type="match status" value="1"/>
</dbReference>
<sequence length="307" mass="34035">MSHFTQLIGQPQAVQLLSQAIAQNRIAPAYLFAGSDGVGKKVAAKGFIELICNKPVKSGNIGDLLWVEPTYLHQGQRISVAEAAAQGVKKKAPPEVRLDQIREISVFLSRPPLIAPRSIVVIEQAETMGEAAANALLKTLEEPGQATIILLAPSVGSLLPTLVSRCQTIPFVRLDIKGMQQVLTQIGQTEILQTPEIIALAQGSPGAAIAHSQQLSQIPIDLLDRVRTLPQNYRQALEIARQIDKSLEIDSQIWLVDYLQQYYWKKWQQKALLEPLETARRYLLSYVQPRLVWECTFLTFRNLTAGS</sequence>
<dbReference type="GO" id="GO:0003887">
    <property type="term" value="F:DNA-directed DNA polymerase activity"/>
    <property type="evidence" value="ECO:0007669"/>
    <property type="project" value="UniProtKB-EC"/>
</dbReference>
<dbReference type="OrthoDB" id="9810148at2"/>
<dbReference type="PANTHER" id="PTHR11669:SF8">
    <property type="entry name" value="DNA POLYMERASE III SUBUNIT DELTA"/>
    <property type="match status" value="1"/>
</dbReference>
<dbReference type="AlphaFoldDB" id="A0A2T1C350"/>
<dbReference type="InterPro" id="IPR027417">
    <property type="entry name" value="P-loop_NTPase"/>
</dbReference>
<protein>
    <submittedName>
        <fullName evidence="1">DNA polymerase III subunit delta</fullName>
        <ecNumber evidence="1">2.7.7.7</ecNumber>
    </submittedName>
</protein>
<name>A0A2T1C350_9CYAN</name>
<dbReference type="Gene3D" id="3.40.50.300">
    <property type="entry name" value="P-loop containing nucleotide triphosphate hydrolases"/>
    <property type="match status" value="1"/>
</dbReference>
<dbReference type="SUPFAM" id="SSF52540">
    <property type="entry name" value="P-loop containing nucleoside triphosphate hydrolases"/>
    <property type="match status" value="1"/>
</dbReference>
<evidence type="ECO:0000313" key="1">
    <source>
        <dbReference type="EMBL" id="PSB02691.1"/>
    </source>
</evidence>
<keyword evidence="2" id="KW-1185">Reference proteome</keyword>
<dbReference type="Proteomes" id="UP000238762">
    <property type="component" value="Unassembled WGS sequence"/>
</dbReference>